<dbReference type="PANTHER" id="PTHR42928:SF5">
    <property type="entry name" value="BLR1237 PROTEIN"/>
    <property type="match status" value="1"/>
</dbReference>
<keyword evidence="2" id="KW-0732">Signal</keyword>
<accession>A0A4V2F414</accession>
<organism evidence="3 4">
    <name type="scientific">Pigmentiphaga kullae</name>
    <dbReference type="NCBI Taxonomy" id="151784"/>
    <lineage>
        <taxon>Bacteria</taxon>
        <taxon>Pseudomonadati</taxon>
        <taxon>Pseudomonadota</taxon>
        <taxon>Betaproteobacteria</taxon>
        <taxon>Burkholderiales</taxon>
        <taxon>Alcaligenaceae</taxon>
        <taxon>Pigmentiphaga</taxon>
    </lineage>
</organism>
<keyword evidence="4" id="KW-1185">Reference proteome</keyword>
<proteinExistence type="inferred from homology"/>
<comment type="caution">
    <text evidence="3">The sequence shown here is derived from an EMBL/GenBank/DDBJ whole genome shotgun (WGS) entry which is preliminary data.</text>
</comment>
<protein>
    <submittedName>
        <fullName evidence="3">Tripartite-type tricarboxylate transporter receptor subunit TctC</fullName>
    </submittedName>
</protein>
<dbReference type="InterPro" id="IPR005064">
    <property type="entry name" value="BUG"/>
</dbReference>
<sequence>MTRSPLRLSALAVVAAAGLAVVSAGTAQAADGYPSKPLRIVVPYPTGGFNDTLGRLVAAKLHEAWGQPVIVENKPGAGTQIGSAAVARAPADGYTLLVVQFPFAANPWLYKRLPYDTVKDFTPVILAGRSPMLLVANAESSLRSVADVLAAARARPGSLNYGTSGDGSSNHLAMERFAGMTGVKMTSVPYKGSTPLLTDLAGGQVGLAFDAFPHVLPFIQSGRVKPLAIADARRSALMPELPTVAEAGVPGYEVSSWHGFVVPAGTPRPVVDKLNARIEAILAMEDVRKVFQQQGVVPDGGSPEAFRAFIAGQMDLWKQVVRQAGIVPQ</sequence>
<dbReference type="EMBL" id="SGXC01000001">
    <property type="protein sequence ID" value="RZS86017.1"/>
    <property type="molecule type" value="Genomic_DNA"/>
</dbReference>
<dbReference type="CDD" id="cd13578">
    <property type="entry name" value="PBP2_Bug27"/>
    <property type="match status" value="1"/>
</dbReference>
<dbReference type="PANTHER" id="PTHR42928">
    <property type="entry name" value="TRICARBOXYLATE-BINDING PROTEIN"/>
    <property type="match status" value="1"/>
</dbReference>
<dbReference type="AlphaFoldDB" id="A0A4V2F414"/>
<evidence type="ECO:0000313" key="3">
    <source>
        <dbReference type="EMBL" id="RZS86017.1"/>
    </source>
</evidence>
<dbReference type="SUPFAM" id="SSF53850">
    <property type="entry name" value="Periplasmic binding protein-like II"/>
    <property type="match status" value="1"/>
</dbReference>
<dbReference type="Gene3D" id="3.40.190.10">
    <property type="entry name" value="Periplasmic binding protein-like II"/>
    <property type="match status" value="1"/>
</dbReference>
<dbReference type="Gene3D" id="3.40.190.150">
    <property type="entry name" value="Bordetella uptake gene, domain 1"/>
    <property type="match status" value="1"/>
</dbReference>
<name>A0A4V2F414_9BURK</name>
<dbReference type="PIRSF" id="PIRSF017082">
    <property type="entry name" value="YflP"/>
    <property type="match status" value="1"/>
</dbReference>
<dbReference type="InterPro" id="IPR042100">
    <property type="entry name" value="Bug_dom1"/>
</dbReference>
<dbReference type="RefSeq" id="WP_130357147.1">
    <property type="nucleotide sequence ID" value="NZ_SGXC01000001.1"/>
</dbReference>
<reference evidence="3 4" key="1">
    <citation type="submission" date="2019-02" db="EMBL/GenBank/DDBJ databases">
        <title>Genomic Encyclopedia of Type Strains, Phase IV (KMG-IV): sequencing the most valuable type-strain genomes for metagenomic binning, comparative biology and taxonomic classification.</title>
        <authorList>
            <person name="Goeker M."/>
        </authorList>
    </citation>
    <scope>NUCLEOTIDE SEQUENCE [LARGE SCALE GENOMIC DNA]</scope>
    <source>
        <strain evidence="3 4">K24</strain>
    </source>
</reference>
<dbReference type="Proteomes" id="UP000292445">
    <property type="component" value="Unassembled WGS sequence"/>
</dbReference>
<keyword evidence="3" id="KW-0675">Receptor</keyword>
<comment type="similarity">
    <text evidence="1">Belongs to the UPF0065 (bug) family.</text>
</comment>
<evidence type="ECO:0000256" key="1">
    <source>
        <dbReference type="ARBA" id="ARBA00006987"/>
    </source>
</evidence>
<evidence type="ECO:0000313" key="4">
    <source>
        <dbReference type="Proteomes" id="UP000292445"/>
    </source>
</evidence>
<evidence type="ECO:0000256" key="2">
    <source>
        <dbReference type="SAM" id="SignalP"/>
    </source>
</evidence>
<feature type="signal peptide" evidence="2">
    <location>
        <begin position="1"/>
        <end position="29"/>
    </location>
</feature>
<feature type="chain" id="PRO_5020228951" evidence="2">
    <location>
        <begin position="30"/>
        <end position="329"/>
    </location>
</feature>
<gene>
    <name evidence="3" type="ORF">EV675_2050</name>
</gene>
<dbReference type="OrthoDB" id="8678477at2"/>
<dbReference type="Pfam" id="PF03401">
    <property type="entry name" value="TctC"/>
    <property type="match status" value="1"/>
</dbReference>